<evidence type="ECO:0000313" key="2">
    <source>
        <dbReference type="Proteomes" id="UP000621516"/>
    </source>
</evidence>
<dbReference type="Proteomes" id="UP000621516">
    <property type="component" value="Unassembled WGS sequence"/>
</dbReference>
<accession>A0A8J6PYJ0</accession>
<evidence type="ECO:0000313" key="1">
    <source>
        <dbReference type="EMBL" id="MBD0822617.1"/>
    </source>
</evidence>
<name>A0A8J6PYJ0_9FLAO</name>
<sequence length="124" mass="13885">MKATKQFKTIIQNYLNEVAGNDALFAETLKKENKNIDDCVTYILNEVQKSGCSGFADEEIFSMAIHYYDEDDLKPGKPVKCNVVVNHASEAPQKKAITKPKSKKKAVVKSDPVPNQQTSIFDFI</sequence>
<protein>
    <submittedName>
        <fullName evidence="1">PcfK-like family protein</fullName>
    </submittedName>
</protein>
<proteinExistence type="predicted"/>
<dbReference type="AlphaFoldDB" id="A0A8J6PYJ0"/>
<comment type="caution">
    <text evidence="1">The sequence shown here is derived from an EMBL/GenBank/DDBJ whole genome shotgun (WGS) entry which is preliminary data.</text>
</comment>
<dbReference type="InterPro" id="IPR025624">
    <property type="entry name" value="PcfK"/>
</dbReference>
<organism evidence="1 2">
    <name type="scientific">Aestuariibaculum marinum</name>
    <dbReference type="NCBI Taxonomy" id="2683592"/>
    <lineage>
        <taxon>Bacteria</taxon>
        <taxon>Pseudomonadati</taxon>
        <taxon>Bacteroidota</taxon>
        <taxon>Flavobacteriia</taxon>
        <taxon>Flavobacteriales</taxon>
        <taxon>Flavobacteriaceae</taxon>
    </lineage>
</organism>
<dbReference type="RefSeq" id="WP_188221934.1">
    <property type="nucleotide sequence ID" value="NZ_JACVXD010000001.1"/>
</dbReference>
<reference evidence="1 2" key="1">
    <citation type="journal article" date="2018" name="J. Microbiol.">
        <title>Aestuariibaculum marinum sp. nov., a marine bacterium isolated from seawater in South Korea.</title>
        <authorList>
            <person name="Choi J."/>
            <person name="Lee D."/>
            <person name="Jang J.H."/>
            <person name="Cha S."/>
            <person name="Seo T."/>
        </authorList>
    </citation>
    <scope>NUCLEOTIDE SEQUENCE [LARGE SCALE GENOMIC DNA]</scope>
    <source>
        <strain evidence="1 2">IP7</strain>
    </source>
</reference>
<dbReference type="EMBL" id="JACVXD010000001">
    <property type="protein sequence ID" value="MBD0822617.1"/>
    <property type="molecule type" value="Genomic_DNA"/>
</dbReference>
<dbReference type="Pfam" id="PF14058">
    <property type="entry name" value="PcfK"/>
    <property type="match status" value="1"/>
</dbReference>
<gene>
    <name evidence="1" type="ORF">ICJ85_01165</name>
</gene>
<keyword evidence="2" id="KW-1185">Reference proteome</keyword>